<accession>A0A2T9Z622</accession>
<dbReference type="GO" id="GO:0034496">
    <property type="term" value="P:multivesicular body membrane disassembly"/>
    <property type="evidence" value="ECO:0007669"/>
    <property type="project" value="TreeGrafter"/>
</dbReference>
<dbReference type="GO" id="GO:0004620">
    <property type="term" value="F:phospholipase activity"/>
    <property type="evidence" value="ECO:0007669"/>
    <property type="project" value="TreeGrafter"/>
</dbReference>
<dbReference type="GO" id="GO:0032585">
    <property type="term" value="C:multivesicular body membrane"/>
    <property type="evidence" value="ECO:0007669"/>
    <property type="project" value="UniProtKB-SubCell"/>
</dbReference>
<evidence type="ECO:0000256" key="15">
    <source>
        <dbReference type="ARBA" id="ARBA00023136"/>
    </source>
</evidence>
<evidence type="ECO:0000256" key="17">
    <source>
        <dbReference type="ARBA" id="ARBA00024663"/>
    </source>
</evidence>
<dbReference type="PANTHER" id="PTHR47175:SF2">
    <property type="entry name" value="LIPASE ATG15-RELATED"/>
    <property type="match status" value="1"/>
</dbReference>
<keyword evidence="13" id="KW-0072">Autophagy</keyword>
<dbReference type="EMBL" id="MBFT01000010">
    <property type="protein sequence ID" value="PVU99996.1"/>
    <property type="molecule type" value="Genomic_DNA"/>
</dbReference>
<dbReference type="Gene3D" id="3.40.50.1820">
    <property type="entry name" value="alpha/beta hydrolase"/>
    <property type="match status" value="1"/>
</dbReference>
<evidence type="ECO:0000256" key="18">
    <source>
        <dbReference type="ARBA" id="ARBA00029828"/>
    </source>
</evidence>
<evidence type="ECO:0000256" key="5">
    <source>
        <dbReference type="ARBA" id="ARBA00011137"/>
    </source>
</evidence>
<feature type="compositionally biased region" description="Basic and acidic residues" evidence="19">
    <location>
        <begin position="301"/>
        <end position="317"/>
    </location>
</feature>
<keyword evidence="7 20" id="KW-0812">Transmembrane</keyword>
<evidence type="ECO:0000256" key="4">
    <source>
        <dbReference type="ARBA" id="ARBA00010701"/>
    </source>
</evidence>
<evidence type="ECO:0000256" key="11">
    <source>
        <dbReference type="ARBA" id="ARBA00022968"/>
    </source>
</evidence>
<evidence type="ECO:0000313" key="23">
    <source>
        <dbReference type="Proteomes" id="UP000245699"/>
    </source>
</evidence>
<dbReference type="CDD" id="cd00519">
    <property type="entry name" value="Lipase_3"/>
    <property type="match status" value="1"/>
</dbReference>
<comment type="subunit">
    <text evidence="5">Binds to both phosphatidylinositol (PI) and phosphatidylinositol 3,5-bisphosphate (PIP2).</text>
</comment>
<comment type="similarity">
    <text evidence="4">Belongs to the AB hydrolase superfamily. Lipase family.</text>
</comment>
<comment type="subcellular location">
    <subcellularLocation>
        <location evidence="3">Endosome</location>
        <location evidence="3">Multivesicular body membrane</location>
        <topology evidence="3">Single-pass type II membrane protein</topology>
    </subcellularLocation>
    <subcellularLocation>
        <location evidence="2">Prevacuolar compartment membrane</location>
        <topology evidence="2">Single-pass type II membrane protein</topology>
    </subcellularLocation>
</comment>
<proteinExistence type="inferred from homology"/>
<dbReference type="Pfam" id="PF01764">
    <property type="entry name" value="Lipase_3"/>
    <property type="match status" value="1"/>
</dbReference>
<reference evidence="22 23" key="1">
    <citation type="journal article" date="2018" name="MBio">
        <title>Comparative Genomics Reveals the Core Gene Toolbox for the Fungus-Insect Symbiosis.</title>
        <authorList>
            <person name="Wang Y."/>
            <person name="Stata M."/>
            <person name="Wang W."/>
            <person name="Stajich J.E."/>
            <person name="White M.M."/>
            <person name="Moncalvo J.M."/>
        </authorList>
    </citation>
    <scope>NUCLEOTIDE SEQUENCE [LARGE SCALE GENOMIC DNA]</scope>
    <source>
        <strain evidence="22 23">AUS-77-4</strain>
    </source>
</reference>
<dbReference type="STRING" id="61424.A0A2T9Z622"/>
<keyword evidence="15 20" id="KW-0472">Membrane</keyword>
<feature type="transmembrane region" description="Helical" evidence="20">
    <location>
        <begin position="80"/>
        <end position="98"/>
    </location>
</feature>
<comment type="catalytic activity">
    <reaction evidence="1">
        <text>a triacylglycerol + H2O = a diacylglycerol + a fatty acid + H(+)</text>
        <dbReference type="Rhea" id="RHEA:12044"/>
        <dbReference type="ChEBI" id="CHEBI:15377"/>
        <dbReference type="ChEBI" id="CHEBI:15378"/>
        <dbReference type="ChEBI" id="CHEBI:17855"/>
        <dbReference type="ChEBI" id="CHEBI:18035"/>
        <dbReference type="ChEBI" id="CHEBI:28868"/>
        <dbReference type="EC" id="3.1.1.3"/>
    </reaction>
</comment>
<evidence type="ECO:0000256" key="3">
    <source>
        <dbReference type="ARBA" id="ARBA00004343"/>
    </source>
</evidence>
<keyword evidence="23" id="KW-1185">Reference proteome</keyword>
<gene>
    <name evidence="22" type="ORF">BB559_000201</name>
</gene>
<keyword evidence="9" id="KW-0378">Hydrolase</keyword>
<keyword evidence="8" id="KW-0967">Endosome</keyword>
<dbReference type="GO" id="GO:0046461">
    <property type="term" value="P:neutral lipid catabolic process"/>
    <property type="evidence" value="ECO:0007669"/>
    <property type="project" value="TreeGrafter"/>
</dbReference>
<dbReference type="InterPro" id="IPR029058">
    <property type="entry name" value="AB_hydrolase_fold"/>
</dbReference>
<dbReference type="Proteomes" id="UP000245699">
    <property type="component" value="Unassembled WGS sequence"/>
</dbReference>
<evidence type="ECO:0000256" key="9">
    <source>
        <dbReference type="ARBA" id="ARBA00022801"/>
    </source>
</evidence>
<dbReference type="GO" id="GO:0005775">
    <property type="term" value="C:vacuolar lumen"/>
    <property type="evidence" value="ECO:0007669"/>
    <property type="project" value="TreeGrafter"/>
</dbReference>
<keyword evidence="11" id="KW-0735">Signal-anchor</keyword>
<name>A0A2T9Z622_9FUNG</name>
<dbReference type="OrthoDB" id="58570at2759"/>
<evidence type="ECO:0000256" key="10">
    <source>
        <dbReference type="ARBA" id="ARBA00022963"/>
    </source>
</evidence>
<keyword evidence="12 20" id="KW-1133">Transmembrane helix</keyword>
<dbReference type="SUPFAM" id="SSF53474">
    <property type="entry name" value="alpha/beta-Hydrolases"/>
    <property type="match status" value="1"/>
</dbReference>
<dbReference type="InterPro" id="IPR050805">
    <property type="entry name" value="ATG15_Lipase"/>
</dbReference>
<dbReference type="GO" id="GO:0004806">
    <property type="term" value="F:triacylglycerol lipase activity"/>
    <property type="evidence" value="ECO:0007669"/>
    <property type="project" value="UniProtKB-EC"/>
</dbReference>
<dbReference type="GO" id="GO:0034727">
    <property type="term" value="P:piecemeal microautophagy of the nucleus"/>
    <property type="evidence" value="ECO:0007669"/>
    <property type="project" value="TreeGrafter"/>
</dbReference>
<dbReference type="AlphaFoldDB" id="A0A2T9Z622"/>
<evidence type="ECO:0000256" key="20">
    <source>
        <dbReference type="SAM" id="Phobius"/>
    </source>
</evidence>
<keyword evidence="16" id="KW-0325">Glycoprotein</keyword>
<keyword evidence="10" id="KW-0442">Lipid degradation</keyword>
<keyword evidence="14" id="KW-0443">Lipid metabolism</keyword>
<evidence type="ECO:0000256" key="12">
    <source>
        <dbReference type="ARBA" id="ARBA00022989"/>
    </source>
</evidence>
<dbReference type="GO" id="GO:0006660">
    <property type="term" value="P:phosphatidylserine catabolic process"/>
    <property type="evidence" value="ECO:0007669"/>
    <property type="project" value="TreeGrafter"/>
</dbReference>
<evidence type="ECO:0000313" key="22">
    <source>
        <dbReference type="EMBL" id="PVU99996.1"/>
    </source>
</evidence>
<evidence type="ECO:0000256" key="14">
    <source>
        <dbReference type="ARBA" id="ARBA00023098"/>
    </source>
</evidence>
<evidence type="ECO:0000256" key="6">
    <source>
        <dbReference type="ARBA" id="ARBA00013279"/>
    </source>
</evidence>
<evidence type="ECO:0000256" key="16">
    <source>
        <dbReference type="ARBA" id="ARBA00023180"/>
    </source>
</evidence>
<evidence type="ECO:0000256" key="13">
    <source>
        <dbReference type="ARBA" id="ARBA00023006"/>
    </source>
</evidence>
<protein>
    <recommendedName>
        <fullName evidence="6">triacylglycerol lipase</fullName>
        <ecNumber evidence="6">3.1.1.3</ecNumber>
    </recommendedName>
    <alternativeName>
        <fullName evidence="18">Autophagy-related protein 15</fullName>
    </alternativeName>
</protein>
<feature type="domain" description="Fungal lipase-type" evidence="21">
    <location>
        <begin position="446"/>
        <end position="491"/>
    </location>
</feature>
<evidence type="ECO:0000256" key="7">
    <source>
        <dbReference type="ARBA" id="ARBA00022692"/>
    </source>
</evidence>
<dbReference type="EC" id="3.1.1.3" evidence="6"/>
<comment type="function">
    <text evidence="17">Lipase which is essential for lysis of subvacuolar cytoplasm to vacuole targeted bodies and intravacuolar autophagic bodies. Involved in the lysis of intravacuolar multivesicular body (MVB) vesicles. The intravacuolar membrane disintegration by ATG15 is critical to life span extension.</text>
</comment>
<evidence type="ECO:0000256" key="8">
    <source>
        <dbReference type="ARBA" id="ARBA00022753"/>
    </source>
</evidence>
<comment type="caution">
    <text evidence="22">The sequence shown here is derived from an EMBL/GenBank/DDBJ whole genome shotgun (WGS) entry which is preliminary data.</text>
</comment>
<evidence type="ECO:0000259" key="21">
    <source>
        <dbReference type="Pfam" id="PF01764"/>
    </source>
</evidence>
<dbReference type="InterPro" id="IPR002921">
    <property type="entry name" value="Fungal_lipase-type"/>
</dbReference>
<feature type="region of interest" description="Disordered" evidence="19">
    <location>
        <begin position="276"/>
        <end position="318"/>
    </location>
</feature>
<sequence length="622" mass="70939">MDFIKTKPMYQDSFGVYQTNNHSSNQTGFTGYQNELLQNHFQFLSSNHGQSRSFWTLNDKPGLRNSRNENKLGAFGFKKLLLFTILSLGIISVGLISFKKLFDIQTQSIIQRSTTNTIYKRQEQTHSLSLIEVYVQEQPSKEYIKEYFDSNQNTKNGKSQSSLDKKQFSRLKRWKLEKPQDGKQRNFKFVKGDVDDPLTKYNLNFLKRKTHKSKLSTRQNKMDFIKTKPMYQDSFGVYQTNNHSSNQTGFTGYQNELLQNHFQFLSSNHGQSRSFWTLNDKPGLRNSRNEFDSNNNKRNNNKRDNDIPNNDKDKIQKLGDGLKLPDIKDKNTLINFAKMTSNSYLPKNGDGWEKLDSGWVTESDFGWNSDGLRGHVFATENNDTIVISFKGTSLPIPILDTTTASKDKLNDNFLFSCCCANTNFFWLAPCGCKKANNQCNSSCLKVALEASDIYIDAASKIITDVYKRYPNSSIILTGHSLGAAIATIMGLTFGFPAIGFESPGDMLAAKRLGIPMPPNMNFDTIPIYHIGNNADPIFMGRCNGITSSCNLLGYQLESKCHLGRTSILDTRKYLDWDLFIYHHKISEIIDALEQWETDKINVAIPEYKYDPGCQDCGSWNFI</sequence>
<evidence type="ECO:0000256" key="2">
    <source>
        <dbReference type="ARBA" id="ARBA00004270"/>
    </source>
</evidence>
<organism evidence="22 23">
    <name type="scientific">Furculomyces boomerangus</name>
    <dbReference type="NCBI Taxonomy" id="61424"/>
    <lineage>
        <taxon>Eukaryota</taxon>
        <taxon>Fungi</taxon>
        <taxon>Fungi incertae sedis</taxon>
        <taxon>Zoopagomycota</taxon>
        <taxon>Kickxellomycotina</taxon>
        <taxon>Harpellomycetes</taxon>
        <taxon>Harpellales</taxon>
        <taxon>Harpellaceae</taxon>
        <taxon>Furculomyces</taxon>
    </lineage>
</organism>
<evidence type="ECO:0000256" key="1">
    <source>
        <dbReference type="ARBA" id="ARBA00001024"/>
    </source>
</evidence>
<evidence type="ECO:0000256" key="19">
    <source>
        <dbReference type="SAM" id="MobiDB-lite"/>
    </source>
</evidence>
<dbReference type="PANTHER" id="PTHR47175">
    <property type="entry name" value="LIPASE ATG15-RELATED"/>
    <property type="match status" value="1"/>
</dbReference>